<dbReference type="VEuPathDB" id="TriTrypDB:Lsey_0055_0160"/>
<feature type="coiled-coil region" evidence="1">
    <location>
        <begin position="124"/>
        <end position="151"/>
    </location>
</feature>
<organism evidence="3 4">
    <name type="scientific">Leptomonas seymouri</name>
    <dbReference type="NCBI Taxonomy" id="5684"/>
    <lineage>
        <taxon>Eukaryota</taxon>
        <taxon>Discoba</taxon>
        <taxon>Euglenozoa</taxon>
        <taxon>Kinetoplastea</taxon>
        <taxon>Metakinetoplastina</taxon>
        <taxon>Trypanosomatida</taxon>
        <taxon>Trypanosomatidae</taxon>
        <taxon>Leishmaniinae</taxon>
        <taxon>Leptomonas</taxon>
    </lineage>
</organism>
<dbReference type="SUPFAM" id="SSF54928">
    <property type="entry name" value="RNA-binding domain, RBD"/>
    <property type="match status" value="1"/>
</dbReference>
<keyword evidence="4" id="KW-1185">Reference proteome</keyword>
<feature type="compositionally biased region" description="Polar residues" evidence="2">
    <location>
        <begin position="72"/>
        <end position="85"/>
    </location>
</feature>
<comment type="caution">
    <text evidence="3">The sequence shown here is derived from an EMBL/GenBank/DDBJ whole genome shotgun (WGS) entry which is preliminary data.</text>
</comment>
<name>A0A0N1I0N2_LEPSE</name>
<sequence length="307" mass="33776">MPSRAVLRKKQRRDAKRKKSAEGGSCTPSHRIAPPRLGDESTNGSSLSHGAAHQGKSQIDGTKASRKRSHDASSAQSALNSSPPSTGDAGVVAVPKRARREPPPPPVQMPEGLTRKERHRWETSQRLELQMTRLNTTAEAVQEMMADAEAQKAPSGAAAPVEEGAESVAQPGPKLRHDPRFKRGTFWRDRKEKRARTLFLGGIPSYFTVKQVTDFISTVIDSDPSAIDYVVQLGKGKEVVEEVDMLPAKHHGKVKHMYVTMASVPLAGCAATILDRYVMEGRELRCNFAADKMQREEAIRRRSTALR</sequence>
<keyword evidence="1" id="KW-0175">Coiled coil</keyword>
<gene>
    <name evidence="3" type="ORF">ABL78_2602</name>
</gene>
<dbReference type="EMBL" id="LJSK01000055">
    <property type="protein sequence ID" value="KPI88303.1"/>
    <property type="molecule type" value="Genomic_DNA"/>
</dbReference>
<proteinExistence type="predicted"/>
<evidence type="ECO:0000256" key="2">
    <source>
        <dbReference type="SAM" id="MobiDB-lite"/>
    </source>
</evidence>
<dbReference type="OrthoDB" id="273193at2759"/>
<dbReference type="Proteomes" id="UP000038009">
    <property type="component" value="Unassembled WGS sequence"/>
</dbReference>
<dbReference type="InterPro" id="IPR035979">
    <property type="entry name" value="RBD_domain_sf"/>
</dbReference>
<evidence type="ECO:0000313" key="3">
    <source>
        <dbReference type="EMBL" id="KPI88303.1"/>
    </source>
</evidence>
<accession>A0A0N1I0N2</accession>
<feature type="region of interest" description="Disordered" evidence="2">
    <location>
        <begin position="1"/>
        <end position="119"/>
    </location>
</feature>
<dbReference type="GO" id="GO:0003676">
    <property type="term" value="F:nucleic acid binding"/>
    <property type="evidence" value="ECO:0007669"/>
    <property type="project" value="InterPro"/>
</dbReference>
<feature type="compositionally biased region" description="Basic residues" evidence="2">
    <location>
        <begin position="1"/>
        <end position="19"/>
    </location>
</feature>
<reference evidence="3 4" key="1">
    <citation type="journal article" date="2015" name="PLoS Pathog.">
        <title>Leptomonas seymouri: Adaptations to the Dixenous Life Cycle Analyzed by Genome Sequencing, Transcriptome Profiling and Co-infection with Leishmania donovani.</title>
        <authorList>
            <person name="Kraeva N."/>
            <person name="Butenko A."/>
            <person name="Hlavacova J."/>
            <person name="Kostygov A."/>
            <person name="Myskova J."/>
            <person name="Grybchuk D."/>
            <person name="Lestinova T."/>
            <person name="Votypka J."/>
            <person name="Volf P."/>
            <person name="Opperdoes F."/>
            <person name="Flegontov P."/>
            <person name="Lukes J."/>
            <person name="Yurchenko V."/>
        </authorList>
    </citation>
    <scope>NUCLEOTIDE SEQUENCE [LARGE SCALE GENOMIC DNA]</scope>
    <source>
        <strain evidence="3 4">ATCC 30220</strain>
    </source>
</reference>
<protein>
    <submittedName>
        <fullName evidence="3">Putative RNA binding protein</fullName>
    </submittedName>
</protein>
<dbReference type="Gene3D" id="3.30.70.330">
    <property type="match status" value="1"/>
</dbReference>
<evidence type="ECO:0000313" key="4">
    <source>
        <dbReference type="Proteomes" id="UP000038009"/>
    </source>
</evidence>
<dbReference type="InterPro" id="IPR012677">
    <property type="entry name" value="Nucleotide-bd_a/b_plait_sf"/>
</dbReference>
<evidence type="ECO:0000256" key="1">
    <source>
        <dbReference type="SAM" id="Coils"/>
    </source>
</evidence>
<dbReference type="AlphaFoldDB" id="A0A0N1I0N2"/>
<dbReference type="OMA" id="KVKHMYV"/>